<dbReference type="Gene3D" id="2.40.50.580">
    <property type="match status" value="1"/>
</dbReference>
<reference evidence="3 4" key="1">
    <citation type="submission" date="2018-01" db="EMBL/GenBank/DDBJ databases">
        <title>Metagenomic assembled genomes from two thermal pools in the Uzon Caldera, Kamchatka, Russia.</title>
        <authorList>
            <person name="Wilkins L."/>
            <person name="Ettinger C."/>
        </authorList>
    </citation>
    <scope>NUCLEOTIDE SEQUENCE [LARGE SCALE GENOMIC DNA]</scope>
    <source>
        <strain evidence="3">ZAV-05</strain>
    </source>
</reference>
<evidence type="ECO:0000259" key="1">
    <source>
        <dbReference type="Pfam" id="PF03749"/>
    </source>
</evidence>
<name>A0A2J6WR34_9BACT</name>
<evidence type="ECO:0000313" key="4">
    <source>
        <dbReference type="Proteomes" id="UP000242881"/>
    </source>
</evidence>
<dbReference type="AlphaFoldDB" id="A0A2J6WR34"/>
<organism evidence="3 4">
    <name type="scientific">Calditerrivibrio nitroreducens</name>
    <dbReference type="NCBI Taxonomy" id="477976"/>
    <lineage>
        <taxon>Bacteria</taxon>
        <taxon>Pseudomonadati</taxon>
        <taxon>Deferribacterota</taxon>
        <taxon>Deferribacteres</taxon>
        <taxon>Deferribacterales</taxon>
        <taxon>Calditerrivibrionaceae</taxon>
    </lineage>
</organism>
<sequence length="224" mass="26682">MLYFGRFIKRYKRFFVDVEYENNIITCHNPNTGSMRNLLVKGAPVCFSRSNNTKRKLQYTLEGIYLDNQWIQTNTIKTNRIVYNALKKGEIVEFTNITKLVREYSIGNNRIDFYLESNSQKILIEVKSVSLFDREYAMFPDAKTERGLKHLIVLKNSIDLGYIPYLLYLIQSNRGKFRCAEEFDKRYCEIYKELVPKFIKPLFYQNVFDPYNNTNSLHRLDILK</sequence>
<dbReference type="NCBIfam" id="TIGR00230">
    <property type="entry name" value="sfsA"/>
    <property type="match status" value="1"/>
</dbReference>
<feature type="domain" description="Sugar fermentation stimulation protein C-terminal" evidence="1">
    <location>
        <begin position="78"/>
        <end position="210"/>
    </location>
</feature>
<dbReference type="CDD" id="cd22359">
    <property type="entry name" value="SfsA-like_bacterial"/>
    <property type="match status" value="1"/>
</dbReference>
<evidence type="ECO:0000259" key="2">
    <source>
        <dbReference type="Pfam" id="PF17746"/>
    </source>
</evidence>
<dbReference type="EMBL" id="PNIN01000015">
    <property type="protein sequence ID" value="PMP72853.1"/>
    <property type="molecule type" value="Genomic_DNA"/>
</dbReference>
<comment type="caution">
    <text evidence="3">The sequence shown here is derived from an EMBL/GenBank/DDBJ whole genome shotgun (WGS) entry which is preliminary data.</text>
</comment>
<dbReference type="InterPro" id="IPR041465">
    <property type="entry name" value="SfsA_N"/>
</dbReference>
<protein>
    <submittedName>
        <fullName evidence="3">DNA/RNA nuclease SfsA</fullName>
    </submittedName>
</protein>
<feature type="domain" description="SfsA N-terminal OB" evidence="2">
    <location>
        <begin position="8"/>
        <end position="71"/>
    </location>
</feature>
<dbReference type="InterPro" id="IPR040452">
    <property type="entry name" value="SfsA_C"/>
</dbReference>
<dbReference type="InterPro" id="IPR005224">
    <property type="entry name" value="SfsA"/>
</dbReference>
<dbReference type="PANTHER" id="PTHR30545:SF2">
    <property type="entry name" value="SUGAR FERMENTATION STIMULATION PROTEIN A"/>
    <property type="match status" value="1"/>
</dbReference>
<dbReference type="Pfam" id="PF03749">
    <property type="entry name" value="SfsA"/>
    <property type="match status" value="1"/>
</dbReference>
<accession>A0A2J6WR34</accession>
<dbReference type="Pfam" id="PF17746">
    <property type="entry name" value="SfsA_N"/>
    <property type="match status" value="1"/>
</dbReference>
<gene>
    <name evidence="3" type="primary">sfsA</name>
    <name evidence="3" type="ORF">C0187_00815</name>
</gene>
<dbReference type="GO" id="GO:0003677">
    <property type="term" value="F:DNA binding"/>
    <property type="evidence" value="ECO:0007669"/>
    <property type="project" value="InterPro"/>
</dbReference>
<dbReference type="Proteomes" id="UP000242881">
    <property type="component" value="Unassembled WGS sequence"/>
</dbReference>
<dbReference type="Gene3D" id="3.40.1350.60">
    <property type="match status" value="1"/>
</dbReference>
<evidence type="ECO:0000313" key="3">
    <source>
        <dbReference type="EMBL" id="PMP72853.1"/>
    </source>
</evidence>
<proteinExistence type="predicted"/>
<dbReference type="PANTHER" id="PTHR30545">
    <property type="entry name" value="SUGAR FERMENTATION STIMULATION PROTEIN A"/>
    <property type="match status" value="1"/>
</dbReference>